<dbReference type="AlphaFoldDB" id="A0A2T6AG95"/>
<evidence type="ECO:0000313" key="2">
    <source>
        <dbReference type="Proteomes" id="UP000244224"/>
    </source>
</evidence>
<dbReference type="Proteomes" id="UP000244224">
    <property type="component" value="Unassembled WGS sequence"/>
</dbReference>
<sequence>MTIVLTLVVHGPTLATRNAAFSGDEPLLPGPPAGQSLLSRGRKALSSPARACLETAARLGVAPKTDSALANLDCGRWTGLALAQVAETEPEALVQWIDDPTWRGHGGESRSDLVLRVADWLQGLSQDGTHCLAFTHSPVIRALVLHILEAPAPAFWSLDIGPWTITEFRHDGRRWTLRALACPLSSNQPFRARRVSAPPTAS</sequence>
<evidence type="ECO:0000313" key="1">
    <source>
        <dbReference type="EMBL" id="PTX42816.1"/>
    </source>
</evidence>
<dbReference type="SMART" id="SM00855">
    <property type="entry name" value="PGAM"/>
    <property type="match status" value="1"/>
</dbReference>
<name>A0A2T6AG95_9RHOB</name>
<dbReference type="EMBL" id="QBKP01000025">
    <property type="protein sequence ID" value="PTX42816.1"/>
    <property type="molecule type" value="Genomic_DNA"/>
</dbReference>
<dbReference type="OrthoDB" id="7502553at2"/>
<comment type="caution">
    <text evidence="1">The sequence shown here is derived from an EMBL/GenBank/DDBJ whole genome shotgun (WGS) entry which is preliminary data.</text>
</comment>
<dbReference type="Pfam" id="PF00300">
    <property type="entry name" value="His_Phos_1"/>
    <property type="match status" value="1"/>
</dbReference>
<gene>
    <name evidence="1" type="ORF">C8N34_12539</name>
</gene>
<dbReference type="Gene3D" id="3.40.50.1240">
    <property type="entry name" value="Phosphoglycerate mutase-like"/>
    <property type="match status" value="1"/>
</dbReference>
<accession>A0A2T6AG95</accession>
<dbReference type="RefSeq" id="WP_108130681.1">
    <property type="nucleotide sequence ID" value="NZ_QBKP01000025.1"/>
</dbReference>
<dbReference type="InterPro" id="IPR029033">
    <property type="entry name" value="His_PPase_superfam"/>
</dbReference>
<proteinExistence type="predicted"/>
<dbReference type="InterPro" id="IPR013078">
    <property type="entry name" value="His_Pase_superF_clade-1"/>
</dbReference>
<protein>
    <submittedName>
        <fullName evidence="1">Broad specificity phosphatase PhoE</fullName>
    </submittedName>
</protein>
<organism evidence="1 2">
    <name type="scientific">Gemmobacter caeni</name>
    <dbReference type="NCBI Taxonomy" id="589035"/>
    <lineage>
        <taxon>Bacteria</taxon>
        <taxon>Pseudomonadati</taxon>
        <taxon>Pseudomonadota</taxon>
        <taxon>Alphaproteobacteria</taxon>
        <taxon>Rhodobacterales</taxon>
        <taxon>Paracoccaceae</taxon>
        <taxon>Gemmobacter</taxon>
    </lineage>
</organism>
<keyword evidence="2" id="KW-1185">Reference proteome</keyword>
<reference evidence="1 2" key="1">
    <citation type="submission" date="2018-04" db="EMBL/GenBank/DDBJ databases">
        <title>Genomic Encyclopedia of Archaeal and Bacterial Type Strains, Phase II (KMG-II): from individual species to whole genera.</title>
        <authorList>
            <person name="Goeker M."/>
        </authorList>
    </citation>
    <scope>NUCLEOTIDE SEQUENCE [LARGE SCALE GENOMIC DNA]</scope>
    <source>
        <strain evidence="1 2">DSM 21823</strain>
    </source>
</reference>
<dbReference type="SUPFAM" id="SSF53254">
    <property type="entry name" value="Phosphoglycerate mutase-like"/>
    <property type="match status" value="1"/>
</dbReference>